<dbReference type="KEGG" id="has:Halsa_0637"/>
<dbReference type="InterPro" id="IPR001173">
    <property type="entry name" value="Glyco_trans_2-like"/>
</dbReference>
<dbReference type="OrthoDB" id="9771846at2"/>
<reference evidence="6 7" key="1">
    <citation type="submission" date="2010-11" db="EMBL/GenBank/DDBJ databases">
        <title>Complete sequence of Halanaerobium sp. sapolanicus.</title>
        <authorList>
            <consortium name="US DOE Joint Genome Institute"/>
            <person name="Lucas S."/>
            <person name="Copeland A."/>
            <person name="Lapidus A."/>
            <person name="Cheng J.-F."/>
            <person name="Bruce D."/>
            <person name="Goodwin L."/>
            <person name="Pitluck S."/>
            <person name="Davenport K."/>
            <person name="Detter J.C."/>
            <person name="Han C."/>
            <person name="Tapia R."/>
            <person name="Land M."/>
            <person name="Hauser L."/>
            <person name="Jeffries C."/>
            <person name="Kyrpides N."/>
            <person name="Ivanova N."/>
            <person name="Mikhailova N."/>
            <person name="Begemann M.B."/>
            <person name="Mormile M.R."/>
            <person name="Wall J.D."/>
            <person name="Elias D.A."/>
            <person name="Woyke T."/>
        </authorList>
    </citation>
    <scope>NUCLEOTIDE SEQUENCE [LARGE SCALE GENOMIC DNA]</scope>
    <source>
        <strain evidence="7">sapolanicus</strain>
    </source>
</reference>
<sequence>MKIAGVVVLYNPDEDIINNILSYYNNLELLYIVDNSSFAKEELIAKLISFDKISYFKKEDNIGIAAALNFAAEKAIKARFDWLLTMDQDSKFSSNGLPYMKNFIKVNDTEKIALITPFHKIRSRKAPKSSENEYVLHAMTSGNLVNLDIFQIIGGFNEKLFIDSVDHDYCLKANSKGYKILRMNSVILNHNLGNISIELNILGKKIITTNHNYIRRYYIYRNSFYIIKTYGRKFPQIVILFVRIRILELIKIIFFEDNKFKKIKYILKAIIDFKNNNFYKINKKD</sequence>
<dbReference type="Pfam" id="PF00535">
    <property type="entry name" value="Glycos_transf_2"/>
    <property type="match status" value="1"/>
</dbReference>
<dbReference type="InterPro" id="IPR029044">
    <property type="entry name" value="Nucleotide-diphossugar_trans"/>
</dbReference>
<comment type="similarity">
    <text evidence="2">Belongs to the glycosyltransferase 2 family.</text>
</comment>
<feature type="domain" description="Glycosyltransferase 2-like" evidence="5">
    <location>
        <begin position="17"/>
        <end position="131"/>
    </location>
</feature>
<protein>
    <submittedName>
        <fullName evidence="6">Glycosyl transferase family 2</fullName>
    </submittedName>
</protein>
<gene>
    <name evidence="6" type="ordered locus">Halsa_0637</name>
</gene>
<accession>E4RM06</accession>
<dbReference type="PANTHER" id="PTHR43179:SF12">
    <property type="entry name" value="GALACTOFURANOSYLTRANSFERASE GLFT2"/>
    <property type="match status" value="1"/>
</dbReference>
<comment type="pathway">
    <text evidence="1">Cell wall biogenesis; cell wall polysaccharide biosynthesis.</text>
</comment>
<evidence type="ECO:0000256" key="1">
    <source>
        <dbReference type="ARBA" id="ARBA00004776"/>
    </source>
</evidence>
<keyword evidence="7" id="KW-1185">Reference proteome</keyword>
<dbReference type="PANTHER" id="PTHR43179">
    <property type="entry name" value="RHAMNOSYLTRANSFERASE WBBL"/>
    <property type="match status" value="1"/>
</dbReference>
<dbReference type="HOGENOM" id="CLU_023845_9_1_9"/>
<organism evidence="6 7">
    <name type="scientific">Halanaerobium hydrogeniformans</name>
    <name type="common">Halanaerobium sp. (strain sapolanicus)</name>
    <dbReference type="NCBI Taxonomy" id="656519"/>
    <lineage>
        <taxon>Bacteria</taxon>
        <taxon>Bacillati</taxon>
        <taxon>Bacillota</taxon>
        <taxon>Clostridia</taxon>
        <taxon>Halanaerobiales</taxon>
        <taxon>Halanaerobiaceae</taxon>
        <taxon>Halanaerobium</taxon>
    </lineage>
</organism>
<dbReference type="eggNOG" id="COG1216">
    <property type="taxonomic scope" value="Bacteria"/>
</dbReference>
<dbReference type="SUPFAM" id="SSF53448">
    <property type="entry name" value="Nucleotide-diphospho-sugar transferases"/>
    <property type="match status" value="1"/>
</dbReference>
<name>E4RM06_HALHG</name>
<dbReference type="RefSeq" id="WP_013405181.1">
    <property type="nucleotide sequence ID" value="NC_014654.1"/>
</dbReference>
<evidence type="ECO:0000313" key="6">
    <source>
        <dbReference type="EMBL" id="ADQ14089.1"/>
    </source>
</evidence>
<keyword evidence="4 6" id="KW-0808">Transferase</keyword>
<dbReference type="AlphaFoldDB" id="E4RM06"/>
<keyword evidence="3" id="KW-0328">Glycosyltransferase</keyword>
<dbReference type="GO" id="GO:0016757">
    <property type="term" value="F:glycosyltransferase activity"/>
    <property type="evidence" value="ECO:0007669"/>
    <property type="project" value="UniProtKB-KW"/>
</dbReference>
<dbReference type="Proteomes" id="UP000007434">
    <property type="component" value="Chromosome"/>
</dbReference>
<evidence type="ECO:0000256" key="4">
    <source>
        <dbReference type="ARBA" id="ARBA00022679"/>
    </source>
</evidence>
<evidence type="ECO:0000256" key="2">
    <source>
        <dbReference type="ARBA" id="ARBA00006739"/>
    </source>
</evidence>
<proteinExistence type="inferred from homology"/>
<evidence type="ECO:0000259" key="5">
    <source>
        <dbReference type="Pfam" id="PF00535"/>
    </source>
</evidence>
<reference evidence="6 7" key="2">
    <citation type="journal article" date="2011" name="J. Bacteriol.">
        <title>Complete Genome Sequence of the Haloalkaliphilic, Hydrogen Producing Halanaerobium hydrogenoformans.</title>
        <authorList>
            <person name="Brown S.D."/>
            <person name="Begemann M.B."/>
            <person name="Mormile M.R."/>
            <person name="Wall J.D."/>
            <person name="Han C.S."/>
            <person name="Goodwin L.A."/>
            <person name="Pitluck S."/>
            <person name="Land M.L."/>
            <person name="Hauser L.J."/>
            <person name="Elias D.A."/>
        </authorList>
    </citation>
    <scope>NUCLEOTIDE SEQUENCE [LARGE SCALE GENOMIC DNA]</scope>
    <source>
        <strain evidence="7">sapolanicus</strain>
    </source>
</reference>
<dbReference type="Gene3D" id="3.90.550.10">
    <property type="entry name" value="Spore Coat Polysaccharide Biosynthesis Protein SpsA, Chain A"/>
    <property type="match status" value="1"/>
</dbReference>
<evidence type="ECO:0000256" key="3">
    <source>
        <dbReference type="ARBA" id="ARBA00022676"/>
    </source>
</evidence>
<evidence type="ECO:0000313" key="7">
    <source>
        <dbReference type="Proteomes" id="UP000007434"/>
    </source>
</evidence>
<dbReference type="CAZy" id="GT2">
    <property type="family name" value="Glycosyltransferase Family 2"/>
</dbReference>
<dbReference type="EMBL" id="CP002304">
    <property type="protein sequence ID" value="ADQ14089.1"/>
    <property type="molecule type" value="Genomic_DNA"/>
</dbReference>
<dbReference type="STRING" id="656519.Halsa_0637"/>